<evidence type="ECO:0000313" key="1">
    <source>
        <dbReference type="EMBL" id="GAG26234.1"/>
    </source>
</evidence>
<feature type="non-terminal residue" evidence="1">
    <location>
        <position position="1"/>
    </location>
</feature>
<dbReference type="EMBL" id="BARS01030840">
    <property type="protein sequence ID" value="GAG26234.1"/>
    <property type="molecule type" value="Genomic_DNA"/>
</dbReference>
<accession>X0W5R3</accession>
<dbReference type="Gene3D" id="2.120.10.30">
    <property type="entry name" value="TolB, C-terminal domain"/>
    <property type="match status" value="1"/>
</dbReference>
<proteinExistence type="predicted"/>
<dbReference type="InterPro" id="IPR011042">
    <property type="entry name" value="6-blade_b-propeller_TolB-like"/>
</dbReference>
<gene>
    <name evidence="1" type="ORF">S01H1_48047</name>
</gene>
<dbReference type="SUPFAM" id="SSF63829">
    <property type="entry name" value="Calcium-dependent phosphotriesterase"/>
    <property type="match status" value="1"/>
</dbReference>
<sequence>DVVLGKLDFTQNSFGKTTATDLEIGGGILVDTTTTPNRVYVVDTNHSRILGFADTNIYLGRVPDVLIGQPSFDRGAANLDGTAQRYPELIAPTSATLALMNPIQISTEETVVMVQLAVDEDHALYVCDVFNDRVLKYEDPFATDSVADEVWGQPDFNSREANNGGRSASSLDFRYAPVCAGATIGPDGSLWVADSMNDRVLRFLKDPGSGVIAKTADLVLGQSDFTSGAPGSGMDELTNPAGLAVSSAGTVYVTDMHFGVST</sequence>
<name>X0W5R3_9ZZZZ</name>
<feature type="non-terminal residue" evidence="1">
    <location>
        <position position="262"/>
    </location>
</feature>
<organism evidence="1">
    <name type="scientific">marine sediment metagenome</name>
    <dbReference type="NCBI Taxonomy" id="412755"/>
    <lineage>
        <taxon>unclassified sequences</taxon>
        <taxon>metagenomes</taxon>
        <taxon>ecological metagenomes</taxon>
    </lineage>
</organism>
<evidence type="ECO:0008006" key="2">
    <source>
        <dbReference type="Google" id="ProtNLM"/>
    </source>
</evidence>
<comment type="caution">
    <text evidence="1">The sequence shown here is derived from an EMBL/GenBank/DDBJ whole genome shotgun (WGS) entry which is preliminary data.</text>
</comment>
<dbReference type="AlphaFoldDB" id="X0W5R3"/>
<reference evidence="1" key="1">
    <citation type="journal article" date="2014" name="Front. Microbiol.">
        <title>High frequency of phylogenetically diverse reductive dehalogenase-homologous genes in deep subseafloor sedimentary metagenomes.</title>
        <authorList>
            <person name="Kawai M."/>
            <person name="Futagami T."/>
            <person name="Toyoda A."/>
            <person name="Takaki Y."/>
            <person name="Nishi S."/>
            <person name="Hori S."/>
            <person name="Arai W."/>
            <person name="Tsubouchi T."/>
            <person name="Morono Y."/>
            <person name="Uchiyama I."/>
            <person name="Ito T."/>
            <person name="Fujiyama A."/>
            <person name="Inagaki F."/>
            <person name="Takami H."/>
        </authorList>
    </citation>
    <scope>NUCLEOTIDE SEQUENCE</scope>
    <source>
        <strain evidence="1">Expedition CK06-06</strain>
    </source>
</reference>
<protein>
    <recommendedName>
        <fullName evidence="2">SMP-30/Gluconolactonase/LRE-like region domain-containing protein</fullName>
    </recommendedName>
</protein>